<evidence type="ECO:0000313" key="1">
    <source>
        <dbReference type="EMBL" id="OAF65989.1"/>
    </source>
</evidence>
<dbReference type="OrthoDB" id="420380at2759"/>
<comment type="caution">
    <text evidence="1">The sequence shown here is derived from an EMBL/GenBank/DDBJ whole genome shotgun (WGS) entry which is preliminary data.</text>
</comment>
<keyword evidence="2" id="KW-1185">Reference proteome</keyword>
<dbReference type="EMBL" id="LWCA01001075">
    <property type="protein sequence ID" value="OAF65989.1"/>
    <property type="molecule type" value="Genomic_DNA"/>
</dbReference>
<dbReference type="Gene3D" id="2.60.120.620">
    <property type="entry name" value="q2cbj1_9rhob like domain"/>
    <property type="match status" value="1"/>
</dbReference>
<dbReference type="InterPro" id="IPR011990">
    <property type="entry name" value="TPR-like_helical_dom_sf"/>
</dbReference>
<evidence type="ECO:0008006" key="3">
    <source>
        <dbReference type="Google" id="ProtNLM"/>
    </source>
</evidence>
<name>A0A177AVI1_9BILA</name>
<feature type="non-terminal residue" evidence="1">
    <location>
        <position position="388"/>
    </location>
</feature>
<reference evidence="1 2" key="1">
    <citation type="submission" date="2016-04" db="EMBL/GenBank/DDBJ databases">
        <title>The genome of Intoshia linei affirms orthonectids as highly simplified spiralians.</title>
        <authorList>
            <person name="Mikhailov K.V."/>
            <person name="Slusarev G.S."/>
            <person name="Nikitin M.A."/>
            <person name="Logacheva M.D."/>
            <person name="Penin A."/>
            <person name="Aleoshin V."/>
            <person name="Panchin Y.V."/>
        </authorList>
    </citation>
    <scope>NUCLEOTIDE SEQUENCE [LARGE SCALE GENOMIC DNA]</scope>
    <source>
        <strain evidence="1">Intl2013</strain>
        <tissue evidence="1">Whole animal</tissue>
    </source>
</reference>
<organism evidence="1 2">
    <name type="scientific">Intoshia linei</name>
    <dbReference type="NCBI Taxonomy" id="1819745"/>
    <lineage>
        <taxon>Eukaryota</taxon>
        <taxon>Metazoa</taxon>
        <taxon>Spiralia</taxon>
        <taxon>Lophotrochozoa</taxon>
        <taxon>Mesozoa</taxon>
        <taxon>Orthonectida</taxon>
        <taxon>Rhopaluridae</taxon>
        <taxon>Intoshia</taxon>
    </lineage>
</organism>
<accession>A0A177AVI1</accession>
<protein>
    <recommendedName>
        <fullName evidence="3">Prolyl 4-hydroxylase alpha-subunit N-terminal domain-containing protein</fullName>
    </recommendedName>
</protein>
<dbReference type="Proteomes" id="UP000078046">
    <property type="component" value="Unassembled WGS sequence"/>
</dbReference>
<dbReference type="AlphaFoldDB" id="A0A177AVI1"/>
<gene>
    <name evidence="1" type="ORF">A3Q56_06279</name>
</gene>
<evidence type="ECO:0000313" key="2">
    <source>
        <dbReference type="Proteomes" id="UP000078046"/>
    </source>
</evidence>
<dbReference type="Gene3D" id="1.25.40.10">
    <property type="entry name" value="Tetratricopeptide repeat domain"/>
    <property type="match status" value="1"/>
</dbReference>
<dbReference type="SUPFAM" id="SSF48452">
    <property type="entry name" value="TPR-like"/>
    <property type="match status" value="1"/>
</dbReference>
<sequence>MQTVLKNSHDKINMGKLESIKYKVLTDGSKKYINLIFNPIFTYKSFVALKLFKKILEKGNNENVLKIISHYINIFDDAEMKGSIDAIYRLKKIYKLSLNEIINGKIKNNTLFQPKLEVWEIYQLGVEYYKIGMDIEALPWLQRVESMIQKQYSIINHIFNVDEYFYQDLNRYLSICYYMNDDYSRSLETIENLLKLGRFFNSGLVEAFLFFLYLYNTNYMCAAIRKSYTNRYGSHLLYPDSQDLLFNKAKITKILNGDIEDDKPKNNYMTHFELSKDYKNYIELCNDETINTNVIEDSRLICSFKKWHPYHYYKPLKEEIVHLNPHVYLFHDEIEESSIEYLINAGSSNLRRSTILNSATNEYDYSDHRVSMNSWIDEDKFPLFKQLS</sequence>
<proteinExistence type="predicted"/>